<dbReference type="Gene3D" id="1.10.287.660">
    <property type="entry name" value="Helix hairpin bin"/>
    <property type="match status" value="1"/>
</dbReference>
<dbReference type="AlphaFoldDB" id="A0A267G8W8"/>
<reference evidence="5 6" key="1">
    <citation type="submission" date="2017-06" db="EMBL/GenBank/DDBJ databases">
        <title>A platform for efficient transgenesis in Macrostomum lignano, a flatworm model organism for stem cell research.</title>
        <authorList>
            <person name="Berezikov E."/>
        </authorList>
    </citation>
    <scope>NUCLEOTIDE SEQUENCE [LARGE SCALE GENOMIC DNA]</scope>
    <source>
        <strain evidence="5">DV1</strain>
        <tissue evidence="5">Whole organism</tissue>
    </source>
</reference>
<feature type="region of interest" description="Disordered" evidence="4">
    <location>
        <begin position="311"/>
        <end position="337"/>
    </location>
</feature>
<proteinExistence type="inferred from homology"/>
<keyword evidence="6" id="KW-1185">Reference proteome</keyword>
<sequence length="337" mass="38092">MARNSEKAMTALARWRSVFVDKAHEKARRRPYLATECNDLQEAIRWRRDIIKEIAFKVGQIQNPGLGEFKLRDLNDEINKLFREKSHWEDRIKELGGPDYRKDAPRMLERDGKEAPGCRGYRYFGATRFLPGVRELFEADPTPPPRKTRGELAKFIDVDYYGYRDEEDGIVLEQEAAREAQLKVILAKERRNRLATLAAGERPSRGILDASDDEQEDRDASDPASSSIYRVESNPADDEILGGDSSMAGSAVESSAAGAAGGSYTDKMIASYRAHVPVPSQKEIEAALLERKKAILLNQYMTDDMIERARETEAMLGVQTDEAEQDEEEENDDEANK</sequence>
<feature type="compositionally biased region" description="Acidic residues" evidence="4">
    <location>
        <begin position="321"/>
        <end position="337"/>
    </location>
</feature>
<organism evidence="5 6">
    <name type="scientific">Macrostomum lignano</name>
    <dbReference type="NCBI Taxonomy" id="282301"/>
    <lineage>
        <taxon>Eukaryota</taxon>
        <taxon>Metazoa</taxon>
        <taxon>Spiralia</taxon>
        <taxon>Lophotrochozoa</taxon>
        <taxon>Platyhelminthes</taxon>
        <taxon>Rhabditophora</taxon>
        <taxon>Macrostomorpha</taxon>
        <taxon>Macrostomida</taxon>
        <taxon>Macrostomidae</taxon>
        <taxon>Macrostomum</taxon>
    </lineage>
</organism>
<dbReference type="Proteomes" id="UP000215902">
    <property type="component" value="Unassembled WGS sequence"/>
</dbReference>
<dbReference type="GO" id="GO:0005634">
    <property type="term" value="C:nucleus"/>
    <property type="evidence" value="ECO:0007669"/>
    <property type="project" value="UniProtKB-SubCell"/>
</dbReference>
<comment type="subcellular location">
    <subcellularLocation>
        <location evidence="1">Nucleus</location>
    </subcellularLocation>
</comment>
<evidence type="ECO:0000256" key="1">
    <source>
        <dbReference type="ARBA" id="ARBA00004123"/>
    </source>
</evidence>
<evidence type="ECO:0000256" key="3">
    <source>
        <dbReference type="ARBA" id="ARBA00023242"/>
    </source>
</evidence>
<dbReference type="PANTHER" id="PTHR13021">
    <property type="entry name" value="PRE-MRNA-SPLICING FACTOR ISY1"/>
    <property type="match status" value="1"/>
</dbReference>
<dbReference type="Pfam" id="PF06246">
    <property type="entry name" value="Isy1"/>
    <property type="match status" value="1"/>
</dbReference>
<dbReference type="OrthoDB" id="1739576at2759"/>
<protein>
    <recommendedName>
        <fullName evidence="7">Pre-mRNA-splicing factor ISY1</fullName>
    </recommendedName>
</protein>
<feature type="compositionally biased region" description="Low complexity" evidence="4">
    <location>
        <begin position="245"/>
        <end position="258"/>
    </location>
</feature>
<evidence type="ECO:0000313" key="5">
    <source>
        <dbReference type="EMBL" id="PAA82490.1"/>
    </source>
</evidence>
<feature type="region of interest" description="Disordered" evidence="4">
    <location>
        <begin position="204"/>
        <end position="261"/>
    </location>
</feature>
<dbReference type="STRING" id="282301.A0A267G8W8"/>
<dbReference type="InterPro" id="IPR029012">
    <property type="entry name" value="Helix_hairpin_bin_sf"/>
</dbReference>
<evidence type="ECO:0000256" key="4">
    <source>
        <dbReference type="SAM" id="MobiDB-lite"/>
    </source>
</evidence>
<keyword evidence="3" id="KW-0539">Nucleus</keyword>
<dbReference type="FunFam" id="1.10.287.660:FF:000001">
    <property type="entry name" value="pre-mRNA-splicing factor ISY1 homolog"/>
    <property type="match status" value="1"/>
</dbReference>
<accession>A0A267G8W8</accession>
<evidence type="ECO:0000256" key="2">
    <source>
        <dbReference type="ARBA" id="ARBA00007002"/>
    </source>
</evidence>
<comment type="caution">
    <text evidence="5">The sequence shown here is derived from an EMBL/GenBank/DDBJ whole genome shotgun (WGS) entry which is preliminary data.</text>
</comment>
<gene>
    <name evidence="5" type="ORF">BOX15_Mlig007313g2</name>
</gene>
<evidence type="ECO:0000313" key="6">
    <source>
        <dbReference type="Proteomes" id="UP000215902"/>
    </source>
</evidence>
<dbReference type="SUPFAM" id="SSF140102">
    <property type="entry name" value="ISY1 domain-like"/>
    <property type="match status" value="1"/>
</dbReference>
<feature type="compositionally biased region" description="Acidic residues" evidence="4">
    <location>
        <begin position="210"/>
        <end position="219"/>
    </location>
</feature>
<dbReference type="InterPro" id="IPR037200">
    <property type="entry name" value="Isy1_sf"/>
</dbReference>
<dbReference type="InterPro" id="IPR009360">
    <property type="entry name" value="Isy1"/>
</dbReference>
<dbReference type="EMBL" id="NIVC01000467">
    <property type="protein sequence ID" value="PAA82490.1"/>
    <property type="molecule type" value="Genomic_DNA"/>
</dbReference>
<name>A0A267G8W8_9PLAT</name>
<comment type="similarity">
    <text evidence="2">Belongs to the ISY1 family.</text>
</comment>
<dbReference type="GO" id="GO:0000350">
    <property type="term" value="P:generation of catalytic spliceosome for second transesterification step"/>
    <property type="evidence" value="ECO:0007669"/>
    <property type="project" value="InterPro"/>
</dbReference>
<evidence type="ECO:0008006" key="7">
    <source>
        <dbReference type="Google" id="ProtNLM"/>
    </source>
</evidence>